<accession>A0ABW0GN58</accession>
<dbReference type="Proteomes" id="UP001596122">
    <property type="component" value="Unassembled WGS sequence"/>
</dbReference>
<evidence type="ECO:0000256" key="1">
    <source>
        <dbReference type="SAM" id="Phobius"/>
    </source>
</evidence>
<dbReference type="RefSeq" id="WP_340269289.1">
    <property type="nucleotide sequence ID" value="NZ_JBBEOG010000004.1"/>
</dbReference>
<feature type="transmembrane region" description="Helical" evidence="1">
    <location>
        <begin position="42"/>
        <end position="65"/>
    </location>
</feature>
<proteinExistence type="predicted"/>
<keyword evidence="1" id="KW-0472">Membrane</keyword>
<sequence>MIRPGFRRWHGTWDELAEIRSRSDRVTEYFTNQSLRLSITRALAMGAGGTVAMLGVLAAALFLLYPPSDPEGRPSVDIPFGPDGGALLVIAVLIPVGLLPYLWVHRAIGRWFVRRYGVPEPPDFWDEAETWTQEEWDGYVAPLSADDDPAPEHPAVRHH</sequence>
<reference evidence="3" key="1">
    <citation type="journal article" date="2019" name="Int. J. Syst. Evol. Microbiol.">
        <title>The Global Catalogue of Microorganisms (GCM) 10K type strain sequencing project: providing services to taxonomists for standard genome sequencing and annotation.</title>
        <authorList>
            <consortium name="The Broad Institute Genomics Platform"/>
            <consortium name="The Broad Institute Genome Sequencing Center for Infectious Disease"/>
            <person name="Wu L."/>
            <person name="Ma J."/>
        </authorList>
    </citation>
    <scope>NUCLEOTIDE SEQUENCE [LARGE SCALE GENOMIC DNA]</scope>
    <source>
        <strain evidence="3">CCUG 43114</strain>
    </source>
</reference>
<feature type="transmembrane region" description="Helical" evidence="1">
    <location>
        <begin position="85"/>
        <end position="104"/>
    </location>
</feature>
<evidence type="ECO:0000313" key="2">
    <source>
        <dbReference type="EMBL" id="MFC5381400.1"/>
    </source>
</evidence>
<name>A0ABW0GN58_9MICO</name>
<dbReference type="EMBL" id="JBHSLD010000009">
    <property type="protein sequence ID" value="MFC5381400.1"/>
    <property type="molecule type" value="Genomic_DNA"/>
</dbReference>
<evidence type="ECO:0000313" key="3">
    <source>
        <dbReference type="Proteomes" id="UP001596122"/>
    </source>
</evidence>
<protein>
    <submittedName>
        <fullName evidence="2">Uncharacterized protein</fullName>
    </submittedName>
</protein>
<keyword evidence="1" id="KW-1133">Transmembrane helix</keyword>
<comment type="caution">
    <text evidence="2">The sequence shown here is derived from an EMBL/GenBank/DDBJ whole genome shotgun (WGS) entry which is preliminary data.</text>
</comment>
<organism evidence="2 3">
    <name type="scientific">Aquipuribacter nitratireducens</name>
    <dbReference type="NCBI Taxonomy" id="650104"/>
    <lineage>
        <taxon>Bacteria</taxon>
        <taxon>Bacillati</taxon>
        <taxon>Actinomycetota</taxon>
        <taxon>Actinomycetes</taxon>
        <taxon>Micrococcales</taxon>
        <taxon>Intrasporangiaceae</taxon>
        <taxon>Aquipuribacter</taxon>
    </lineage>
</organism>
<keyword evidence="1" id="KW-0812">Transmembrane</keyword>
<gene>
    <name evidence="2" type="ORF">ACFPJ6_11400</name>
</gene>
<keyword evidence="3" id="KW-1185">Reference proteome</keyword>